<name>A0ABN8B092_CHISP</name>
<protein>
    <recommendedName>
        <fullName evidence="4">CCHC-type domain-containing protein</fullName>
    </recommendedName>
</protein>
<evidence type="ECO:0008006" key="4">
    <source>
        <dbReference type="Google" id="ProtNLM"/>
    </source>
</evidence>
<evidence type="ECO:0000256" key="1">
    <source>
        <dbReference type="SAM" id="MobiDB-lite"/>
    </source>
</evidence>
<keyword evidence="3" id="KW-1185">Reference proteome</keyword>
<evidence type="ECO:0000313" key="2">
    <source>
        <dbReference type="EMBL" id="CAH0402215.1"/>
    </source>
</evidence>
<dbReference type="Gene3D" id="4.10.60.10">
    <property type="entry name" value="Zinc finger, CCHC-type"/>
    <property type="match status" value="1"/>
</dbReference>
<feature type="region of interest" description="Disordered" evidence="1">
    <location>
        <begin position="552"/>
        <end position="574"/>
    </location>
</feature>
<dbReference type="Proteomes" id="UP001153292">
    <property type="component" value="Chromosome 2"/>
</dbReference>
<gene>
    <name evidence="2" type="ORF">CHILSU_LOCUS5455</name>
</gene>
<dbReference type="InterPro" id="IPR036875">
    <property type="entry name" value="Znf_CCHC_sf"/>
</dbReference>
<dbReference type="SUPFAM" id="SSF57756">
    <property type="entry name" value="Retrovirus zinc finger-like domains"/>
    <property type="match status" value="1"/>
</dbReference>
<evidence type="ECO:0000313" key="3">
    <source>
        <dbReference type="Proteomes" id="UP001153292"/>
    </source>
</evidence>
<dbReference type="EMBL" id="OU963895">
    <property type="protein sequence ID" value="CAH0402215.1"/>
    <property type="molecule type" value="Genomic_DNA"/>
</dbReference>
<organism evidence="2 3">
    <name type="scientific">Chilo suppressalis</name>
    <name type="common">Asiatic rice borer moth</name>
    <dbReference type="NCBI Taxonomy" id="168631"/>
    <lineage>
        <taxon>Eukaryota</taxon>
        <taxon>Metazoa</taxon>
        <taxon>Ecdysozoa</taxon>
        <taxon>Arthropoda</taxon>
        <taxon>Hexapoda</taxon>
        <taxon>Insecta</taxon>
        <taxon>Pterygota</taxon>
        <taxon>Neoptera</taxon>
        <taxon>Endopterygota</taxon>
        <taxon>Lepidoptera</taxon>
        <taxon>Glossata</taxon>
        <taxon>Ditrysia</taxon>
        <taxon>Pyraloidea</taxon>
        <taxon>Crambidae</taxon>
        <taxon>Crambinae</taxon>
        <taxon>Chilo</taxon>
    </lineage>
</organism>
<proteinExistence type="predicted"/>
<feature type="region of interest" description="Disordered" evidence="1">
    <location>
        <begin position="473"/>
        <end position="493"/>
    </location>
</feature>
<sequence>MDFITVGCPVEYLHKDELLHELSIRHLPAETTSSTDDLRKLLRHTCKLARRGSVKAMDNFTIDQSSEVAICTPKVAEIEASSKDLTSSERMVKRLVARCNYLLCRLSRISNPEDGIAKLKSSLICILMHLESDSDEPEETGESFSTPEKEVVETVQVVQQLSPKVYNLNSFNLKYRGDSCVRVFLTRLEELRVARKVPKDVIFDSFPDILEGPALYWFRANKSKFQCYSEVIKLLDEDFDIPDLDYLLLCEIRQRTQAKFESIVMFLSVIIGMFSRLKKHVPEDEQLDIILRNIRPEYIMALALHDITSIMQLKFLCKKLELAKAKASQFHEPVLKTDSFAPDFNYLNLKTNVSKFKNQNGNNNHKINSLKTITNKNIKLNCFRCGLKNHDTSECQKSRKVVCFKCGKSGVRILNCPKCNPPKPNIKLNKHSNKFVSNFEAINRKGKGPALSNEPIIKINSMTNSQMNSGFKSPKIFSLPSKDKSKKSQNRNTHYFNKRKSKADLLRVGQLVYKKCFPQCNAVKHFTSQLVPKYEKSVVSDGHPSLISTLKSPSGENIDQGHISNLVQPGDSVT</sequence>
<reference evidence="2" key="1">
    <citation type="submission" date="2021-12" db="EMBL/GenBank/DDBJ databases">
        <authorList>
            <person name="King R."/>
        </authorList>
    </citation>
    <scope>NUCLEOTIDE SEQUENCE</scope>
</reference>
<accession>A0ABN8B092</accession>